<evidence type="ECO:0000313" key="2">
    <source>
        <dbReference type="Proteomes" id="UP001335648"/>
    </source>
</evidence>
<evidence type="ECO:0000313" key="1">
    <source>
        <dbReference type="EMBL" id="KAK5913258.1"/>
    </source>
</evidence>
<name>A0AAN8D6G4_9TELE</name>
<keyword evidence="2" id="KW-1185">Reference proteome</keyword>
<gene>
    <name evidence="1" type="ORF">CesoFtcFv8_003057</name>
</gene>
<dbReference type="EMBL" id="JAULUE010002047">
    <property type="protein sequence ID" value="KAK5913258.1"/>
    <property type="molecule type" value="Genomic_DNA"/>
</dbReference>
<protein>
    <submittedName>
        <fullName evidence="1">Uncharacterized protein</fullName>
    </submittedName>
</protein>
<reference evidence="1 2" key="1">
    <citation type="journal article" date="2023" name="Mol. Biol. Evol.">
        <title>Genomics of Secondarily Temperate Adaptation in the Only Non-Antarctic Icefish.</title>
        <authorList>
            <person name="Rivera-Colon A.G."/>
            <person name="Rayamajhi N."/>
            <person name="Minhas B.F."/>
            <person name="Madrigal G."/>
            <person name="Bilyk K.T."/>
            <person name="Yoon V."/>
            <person name="Hune M."/>
            <person name="Gregory S."/>
            <person name="Cheng C.H.C."/>
            <person name="Catchen J.M."/>
        </authorList>
    </citation>
    <scope>NUCLEOTIDE SEQUENCE [LARGE SCALE GENOMIC DNA]</scope>
    <source>
        <strain evidence="1">JC2023a</strain>
    </source>
</reference>
<comment type="caution">
    <text evidence="1">The sequence shown here is derived from an EMBL/GenBank/DDBJ whole genome shotgun (WGS) entry which is preliminary data.</text>
</comment>
<proteinExistence type="predicted"/>
<organism evidence="1 2">
    <name type="scientific">Champsocephalus esox</name>
    <name type="common">pike icefish</name>
    <dbReference type="NCBI Taxonomy" id="159716"/>
    <lineage>
        <taxon>Eukaryota</taxon>
        <taxon>Metazoa</taxon>
        <taxon>Chordata</taxon>
        <taxon>Craniata</taxon>
        <taxon>Vertebrata</taxon>
        <taxon>Euteleostomi</taxon>
        <taxon>Actinopterygii</taxon>
        <taxon>Neopterygii</taxon>
        <taxon>Teleostei</taxon>
        <taxon>Neoteleostei</taxon>
        <taxon>Acanthomorphata</taxon>
        <taxon>Eupercaria</taxon>
        <taxon>Perciformes</taxon>
        <taxon>Notothenioidei</taxon>
        <taxon>Channichthyidae</taxon>
        <taxon>Champsocephalus</taxon>
    </lineage>
</organism>
<accession>A0AAN8D6G4</accession>
<dbReference type="AlphaFoldDB" id="A0AAN8D6G4"/>
<dbReference type="Proteomes" id="UP001335648">
    <property type="component" value="Unassembled WGS sequence"/>
</dbReference>
<sequence length="82" mass="9200">MFPVWIFPVESLTHSRKQRLYTRQRITGDTGDTAEALCFSLPQTEALNPGKCEDPPRCQSPETRLFPPGIRGVVVDVISGRK</sequence>